<proteinExistence type="predicted"/>
<evidence type="ECO:0000259" key="1">
    <source>
        <dbReference type="PROSITE" id="PS51704"/>
    </source>
</evidence>
<dbReference type="Pfam" id="PF03009">
    <property type="entry name" value="GDPD"/>
    <property type="match status" value="1"/>
</dbReference>
<reference evidence="2" key="1">
    <citation type="submission" date="2020-01" db="EMBL/GenBank/DDBJ databases">
        <authorList>
            <person name="Rat A."/>
        </authorList>
    </citation>
    <scope>NUCLEOTIDE SEQUENCE</scope>
    <source>
        <strain evidence="2">LMG 31231</strain>
    </source>
</reference>
<dbReference type="SUPFAM" id="SSF51695">
    <property type="entry name" value="PLC-like phosphodiesterases"/>
    <property type="match status" value="1"/>
</dbReference>
<comment type="caution">
    <text evidence="2">The sequence shown here is derived from an EMBL/GenBank/DDBJ whole genome shotgun (WGS) entry which is preliminary data.</text>
</comment>
<dbReference type="PANTHER" id="PTHR46211">
    <property type="entry name" value="GLYCEROPHOSPHORYL DIESTER PHOSPHODIESTERASE"/>
    <property type="match status" value="1"/>
</dbReference>
<dbReference type="PANTHER" id="PTHR46211:SF1">
    <property type="entry name" value="GLYCEROPHOSPHODIESTER PHOSPHODIESTERASE, CYTOPLASMIC"/>
    <property type="match status" value="1"/>
</dbReference>
<protein>
    <submittedName>
        <fullName evidence="2">Glycerophosphodiester phosphodiesterase</fullName>
    </submittedName>
</protein>
<dbReference type="GO" id="GO:0006629">
    <property type="term" value="P:lipid metabolic process"/>
    <property type="evidence" value="ECO:0007669"/>
    <property type="project" value="InterPro"/>
</dbReference>
<dbReference type="PROSITE" id="PS51704">
    <property type="entry name" value="GP_PDE"/>
    <property type="match status" value="1"/>
</dbReference>
<dbReference type="AlphaFoldDB" id="A0A9X9WXX0"/>
<evidence type="ECO:0000313" key="2">
    <source>
        <dbReference type="EMBL" id="MBR0671999.1"/>
    </source>
</evidence>
<accession>A0A9X9WXX0</accession>
<dbReference type="EMBL" id="JAAEDM010000030">
    <property type="protein sequence ID" value="MBR0671999.1"/>
    <property type="molecule type" value="Genomic_DNA"/>
</dbReference>
<dbReference type="InterPro" id="IPR017946">
    <property type="entry name" value="PLC-like_Pdiesterase_TIM-brl"/>
</dbReference>
<evidence type="ECO:0000313" key="3">
    <source>
        <dbReference type="Proteomes" id="UP001138751"/>
    </source>
</evidence>
<dbReference type="RefSeq" id="WP_211862370.1">
    <property type="nucleotide sequence ID" value="NZ_JAAEDM010000030.1"/>
</dbReference>
<sequence>MSEYRTAIASHRGGAFLWPENSLAAFRETMRLPLEQAECDVHPTADGDPLILHDATLDRTTDGSGRVAALPTAELRRHRIKGGRGEQVPLLSEMLALLRGSRIAPRIEIKSDGQGRAYPGFVPRVLETLERQAMRDRAWIIAFDAPTAAEAAAAGGLLGVAWLLETATWRSLGTHGTIAVARAYGFPEIGVHESALDAEACAALRAAGLRISVWGANHAPSIRRMLGLGIDVLTTDDPPLAIALRAETPP</sequence>
<name>A0A9X9WXX0_9PROT</name>
<dbReference type="Gene3D" id="3.20.20.190">
    <property type="entry name" value="Phosphatidylinositol (PI) phosphodiesterase"/>
    <property type="match status" value="1"/>
</dbReference>
<dbReference type="Proteomes" id="UP001138751">
    <property type="component" value="Unassembled WGS sequence"/>
</dbReference>
<reference evidence="2" key="2">
    <citation type="journal article" date="2021" name="Syst. Appl. Microbiol.">
        <title>Roseomonas hellenica sp. nov., isolated from roots of wild-growing Alkanna tinctoria.</title>
        <authorList>
            <person name="Rat A."/>
            <person name="Naranjo H.D."/>
            <person name="Lebbe L."/>
            <person name="Cnockaert M."/>
            <person name="Krigas N."/>
            <person name="Grigoriadou K."/>
            <person name="Maloupa E."/>
            <person name="Willems A."/>
        </authorList>
    </citation>
    <scope>NUCLEOTIDE SEQUENCE</scope>
    <source>
        <strain evidence="2">LMG 31231</strain>
    </source>
</reference>
<dbReference type="GO" id="GO:0008081">
    <property type="term" value="F:phosphoric diester hydrolase activity"/>
    <property type="evidence" value="ECO:0007669"/>
    <property type="project" value="InterPro"/>
</dbReference>
<keyword evidence="3" id="KW-1185">Reference proteome</keyword>
<organism evidence="2 3">
    <name type="scientific">Neoroseomonas soli</name>
    <dbReference type="NCBI Taxonomy" id="1081025"/>
    <lineage>
        <taxon>Bacteria</taxon>
        <taxon>Pseudomonadati</taxon>
        <taxon>Pseudomonadota</taxon>
        <taxon>Alphaproteobacteria</taxon>
        <taxon>Acetobacterales</taxon>
        <taxon>Acetobacteraceae</taxon>
        <taxon>Neoroseomonas</taxon>
    </lineage>
</organism>
<gene>
    <name evidence="2" type="ORF">GXW76_12530</name>
</gene>
<feature type="domain" description="GP-PDE" evidence="1">
    <location>
        <begin position="6"/>
        <end position="245"/>
    </location>
</feature>
<dbReference type="InterPro" id="IPR030395">
    <property type="entry name" value="GP_PDE_dom"/>
</dbReference>